<dbReference type="PANTHER" id="PTHR37451">
    <property type="entry name" value="MARVEL DOMAIN"/>
    <property type="match status" value="1"/>
</dbReference>
<evidence type="ECO:0008006" key="4">
    <source>
        <dbReference type="Google" id="ProtNLM"/>
    </source>
</evidence>
<reference evidence="2" key="1">
    <citation type="submission" date="2023-06" db="EMBL/GenBank/DDBJ databases">
        <title>Genome-scale phylogeny and comparative genomics of the fungal order Sordariales.</title>
        <authorList>
            <consortium name="Lawrence Berkeley National Laboratory"/>
            <person name="Hensen N."/>
            <person name="Bonometti L."/>
            <person name="Westerberg I."/>
            <person name="Brannstrom I.O."/>
            <person name="Guillou S."/>
            <person name="Cros-Aarteil S."/>
            <person name="Calhoun S."/>
            <person name="Haridas S."/>
            <person name="Kuo A."/>
            <person name="Mondo S."/>
            <person name="Pangilinan J."/>
            <person name="Riley R."/>
            <person name="Labutti K."/>
            <person name="Andreopoulos B."/>
            <person name="Lipzen A."/>
            <person name="Chen C."/>
            <person name="Yanf M."/>
            <person name="Daum C."/>
            <person name="Ng V."/>
            <person name="Clum A."/>
            <person name="Steindorff A."/>
            <person name="Ohm R."/>
            <person name="Martin F."/>
            <person name="Silar P."/>
            <person name="Natvig D."/>
            <person name="Lalanne C."/>
            <person name="Gautier V."/>
            <person name="Ament-Velasquez S.L."/>
            <person name="Kruys A."/>
            <person name="Hutchinson M.I."/>
            <person name="Powell A.J."/>
            <person name="Barry K."/>
            <person name="Miller A.N."/>
            <person name="Grigoriev I.V."/>
            <person name="Debuchy R."/>
            <person name="Gladieux P."/>
            <person name="Thoren M.H."/>
            <person name="Johannesson H."/>
        </authorList>
    </citation>
    <scope>NUCLEOTIDE SEQUENCE</scope>
    <source>
        <strain evidence="2">CBS 606.72</strain>
    </source>
</reference>
<organism evidence="2 3">
    <name type="scientific">Immersiella caudata</name>
    <dbReference type="NCBI Taxonomy" id="314043"/>
    <lineage>
        <taxon>Eukaryota</taxon>
        <taxon>Fungi</taxon>
        <taxon>Dikarya</taxon>
        <taxon>Ascomycota</taxon>
        <taxon>Pezizomycotina</taxon>
        <taxon>Sordariomycetes</taxon>
        <taxon>Sordariomycetidae</taxon>
        <taxon>Sordariales</taxon>
        <taxon>Lasiosphaeriaceae</taxon>
        <taxon>Immersiella</taxon>
    </lineage>
</organism>
<sequence>SAVREPGQEHIPLYPKGFIILRLVQLILSVVILALSAYGCAIFPSQGNIFMTCVCLMTIGIEIYYVVVHHHVPKSYNYWAVLGCDILMIVMWLAAFVVVASEASIVLRLWGSTWDVPSSFSGSFSWYSPYYFNEPVGVTMALASGLGSVMFLLFITSLAIHSVRLHRHRAAGLHCMPGSPMTLPGPRGEKIQAYVQHYPQVAYPPQAYPPQAYPTAVPQTQQPYYPYAPAPQQYQVPVPIQSTGGTLPQTQPAYQQ</sequence>
<feature type="transmembrane region" description="Helical" evidence="1">
    <location>
        <begin position="136"/>
        <end position="160"/>
    </location>
</feature>
<dbReference type="AlphaFoldDB" id="A0AA39XG13"/>
<keyword evidence="1" id="KW-0472">Membrane</keyword>
<keyword evidence="3" id="KW-1185">Reference proteome</keyword>
<protein>
    <recommendedName>
        <fullName evidence="4">MARVEL domain-containing protein</fullName>
    </recommendedName>
</protein>
<evidence type="ECO:0000313" key="2">
    <source>
        <dbReference type="EMBL" id="KAK0632995.1"/>
    </source>
</evidence>
<feature type="transmembrane region" description="Helical" evidence="1">
    <location>
        <begin position="20"/>
        <end position="43"/>
    </location>
</feature>
<evidence type="ECO:0000256" key="1">
    <source>
        <dbReference type="SAM" id="Phobius"/>
    </source>
</evidence>
<dbReference type="Proteomes" id="UP001175000">
    <property type="component" value="Unassembled WGS sequence"/>
</dbReference>
<comment type="caution">
    <text evidence="2">The sequence shown here is derived from an EMBL/GenBank/DDBJ whole genome shotgun (WGS) entry which is preliminary data.</text>
</comment>
<evidence type="ECO:0000313" key="3">
    <source>
        <dbReference type="Proteomes" id="UP001175000"/>
    </source>
</evidence>
<feature type="non-terminal residue" evidence="2">
    <location>
        <position position="1"/>
    </location>
</feature>
<dbReference type="EMBL" id="JAULSU010000001">
    <property type="protein sequence ID" value="KAK0632995.1"/>
    <property type="molecule type" value="Genomic_DNA"/>
</dbReference>
<proteinExistence type="predicted"/>
<keyword evidence="1" id="KW-1133">Transmembrane helix</keyword>
<keyword evidence="1" id="KW-0812">Transmembrane</keyword>
<feature type="transmembrane region" description="Helical" evidence="1">
    <location>
        <begin position="79"/>
        <end position="100"/>
    </location>
</feature>
<dbReference type="PANTHER" id="PTHR37451:SF4">
    <property type="entry name" value="MARVEL DOMAIN-CONTAINING PROTEIN"/>
    <property type="match status" value="1"/>
</dbReference>
<feature type="non-terminal residue" evidence="2">
    <location>
        <position position="256"/>
    </location>
</feature>
<name>A0AA39XG13_9PEZI</name>
<feature type="transmembrane region" description="Helical" evidence="1">
    <location>
        <begin position="49"/>
        <end position="67"/>
    </location>
</feature>
<gene>
    <name evidence="2" type="ORF">B0T14DRAFT_387280</name>
</gene>
<accession>A0AA39XG13</accession>